<dbReference type="PROSITE" id="PS50893">
    <property type="entry name" value="ABC_TRANSPORTER_2"/>
    <property type="match status" value="1"/>
</dbReference>
<dbReference type="PANTHER" id="PTHR48040">
    <property type="entry name" value="PLEIOTROPIC DRUG RESISTANCE PROTEIN 1-LIKE ISOFORM X1"/>
    <property type="match status" value="1"/>
</dbReference>
<comment type="caution">
    <text evidence="10">The sequence shown here is derived from an EMBL/GenBank/DDBJ whole genome shotgun (WGS) entry which is preliminary data.</text>
</comment>
<comment type="similarity">
    <text evidence="2">Belongs to the ABC transporter superfamily. ABCG family. PDR (TC 3.A.1.205) subfamily.</text>
</comment>
<sequence>MWNSAENAFARTASFREDGEDEEELRWAALERLPTYTRVRRGIFKNMVGDHMEIEVTELQAQEQKLVLDRLVTSADDDPERFFDRMRSRFDAVDLEFPKIEVRFQNFTVESFVHLGSRALPTIPNYVTNMAEAFLRQLRIYRRQRSKLTILDGISGLIRPSRLTLLLGPPSSGKTTLMLALAGRLGTDLQTSGRITYNGHGLNEFVPQRTAAYVSQQDWHVAEMTVRETLEFAGRCQGVGFKYDMLTELARREKNAGIKPDEDLDIFMKSLALGGQETSLVVEYIIKILGLDICADTLVGDEMLKGISGGQKKRLTTGDTLCPERKNVADFLQEVTSKKDQEQYWSFLDSPYRNMIVANTFGSFAMLVVMALGGYIISRDDIPSWWIWGFWLSPLMYAQVAASDNEFHGHSWDKRFENNSNSRLGEALLRARSLFPESYWYWIGVGAMIGYTVLLNMLFTLFLAYLNPVGKQQAVVSKEELQERERRRKGEPTIVELRHYLQQSGSAKHFKQKGMVLPFQPLSMTFSNMNYYVDIPVELKQQGIVEDRLQLLVDVTGAFRPGVLTALVGTDIHSPCLTVLESLLFSAWLRLPSDVTLEIQRAFVEEVMELVELTPLSGALVGLPGVDGLSTEQRKRLTIAVELVANPSIVFMDEPTSGLDARAAAIVMRTVRNIVNTGRTIVCTIHQPSIDIFESFDELLFLKRGGELIYAGPLGPKSSELIKYFEAVEGVPKIRPGYNPATWMLEVTSAAEENRLGVDFAEIYRKSNLFLLNRELVEILSKPNSNSKELNFPTKYSKSFFYQLLACLWKQNLSYWRNPQYTAVRFFYTVIISLMLGTICWRFGAKRETQQDLFNAMGSMYAAVLFIGITNATAVQPVVSIERFVSYRERAAGMYSALPFAYAQVVIEFPYVFAQAIIYCTIFYSMASFEWTVLKFMWYMFFMYFTMLYFTFYGMMTTAVTPNHNVAAIIAAPFYMLWNLFSGFMIPHKRIPIWWRWYYWANPIAWSLYGLLTSQYGDDNKLLKLSDGTHLVPVRQFLNSVFGYRHDFLGISATMVVGFSVFFAVIFAFAIKSFNFQRR</sequence>
<feature type="transmembrane region" description="Helical" evidence="8">
    <location>
        <begin position="826"/>
        <end position="844"/>
    </location>
</feature>
<comment type="subcellular location">
    <subcellularLocation>
        <location evidence="1">Membrane</location>
        <topology evidence="1">Multi-pass membrane protein</topology>
    </subcellularLocation>
</comment>
<dbReference type="InterPro" id="IPR013581">
    <property type="entry name" value="PDR_assoc"/>
</dbReference>
<evidence type="ECO:0000313" key="11">
    <source>
        <dbReference type="Proteomes" id="UP000737018"/>
    </source>
</evidence>
<proteinExistence type="inferred from homology"/>
<dbReference type="SMART" id="SM00382">
    <property type="entry name" value="AAA"/>
    <property type="match status" value="1"/>
</dbReference>
<feature type="transmembrane region" description="Helical" evidence="8">
    <location>
        <begin position="966"/>
        <end position="986"/>
    </location>
</feature>
<keyword evidence="3 8" id="KW-0812">Transmembrane</keyword>
<dbReference type="EMBL" id="JRKL02003084">
    <property type="protein sequence ID" value="KAF3956470.1"/>
    <property type="molecule type" value="Genomic_DNA"/>
</dbReference>
<dbReference type="GO" id="GO:0016887">
    <property type="term" value="F:ATP hydrolysis activity"/>
    <property type="evidence" value="ECO:0007669"/>
    <property type="project" value="InterPro"/>
</dbReference>
<evidence type="ECO:0000256" key="1">
    <source>
        <dbReference type="ARBA" id="ARBA00004141"/>
    </source>
</evidence>
<evidence type="ECO:0000256" key="4">
    <source>
        <dbReference type="ARBA" id="ARBA00022741"/>
    </source>
</evidence>
<feature type="transmembrane region" description="Helical" evidence="8">
    <location>
        <begin position="439"/>
        <end position="466"/>
    </location>
</feature>
<accession>A0A8J4VHQ5</accession>
<dbReference type="Pfam" id="PF00005">
    <property type="entry name" value="ABC_tran"/>
    <property type="match status" value="1"/>
</dbReference>
<dbReference type="GO" id="GO:0140359">
    <property type="term" value="F:ABC-type transporter activity"/>
    <property type="evidence" value="ECO:0007669"/>
    <property type="project" value="InterPro"/>
</dbReference>
<dbReference type="InterPro" id="IPR029481">
    <property type="entry name" value="ABC_trans_N"/>
</dbReference>
<keyword evidence="5" id="KW-0067">ATP-binding</keyword>
<keyword evidence="4" id="KW-0547">Nucleotide-binding</keyword>
<keyword evidence="6 8" id="KW-1133">Transmembrane helix</keyword>
<dbReference type="AlphaFoldDB" id="A0A8J4VHQ5"/>
<dbReference type="InterPro" id="IPR013525">
    <property type="entry name" value="ABC2_TM"/>
</dbReference>
<dbReference type="InterPro" id="IPR003439">
    <property type="entry name" value="ABC_transporter-like_ATP-bd"/>
</dbReference>
<dbReference type="Proteomes" id="UP000737018">
    <property type="component" value="Unassembled WGS sequence"/>
</dbReference>
<keyword evidence="7 8" id="KW-0472">Membrane</keyword>
<evidence type="ECO:0000256" key="5">
    <source>
        <dbReference type="ARBA" id="ARBA00022840"/>
    </source>
</evidence>
<dbReference type="Gene3D" id="3.40.50.300">
    <property type="entry name" value="P-loop containing nucleotide triphosphate hydrolases"/>
    <property type="match status" value="2"/>
</dbReference>
<evidence type="ECO:0000313" key="10">
    <source>
        <dbReference type="EMBL" id="KAF3956470.1"/>
    </source>
</evidence>
<keyword evidence="11" id="KW-1185">Reference proteome</keyword>
<feature type="transmembrane region" description="Helical" evidence="8">
    <location>
        <begin position="899"/>
        <end position="924"/>
    </location>
</feature>
<feature type="transmembrane region" description="Helical" evidence="8">
    <location>
        <begin position="998"/>
        <end position="1017"/>
    </location>
</feature>
<dbReference type="GO" id="GO:0005524">
    <property type="term" value="F:ATP binding"/>
    <property type="evidence" value="ECO:0007669"/>
    <property type="project" value="UniProtKB-KW"/>
</dbReference>
<protein>
    <recommendedName>
        <fullName evidence="9">ABC transporter domain-containing protein</fullName>
    </recommendedName>
</protein>
<evidence type="ECO:0000256" key="8">
    <source>
        <dbReference type="SAM" id="Phobius"/>
    </source>
</evidence>
<reference evidence="10" key="1">
    <citation type="submission" date="2020-03" db="EMBL/GenBank/DDBJ databases">
        <title>Castanea mollissima Vanexum genome sequencing.</title>
        <authorList>
            <person name="Staton M."/>
        </authorList>
    </citation>
    <scope>NUCLEOTIDE SEQUENCE</scope>
    <source>
        <tissue evidence="10">Leaf</tissue>
    </source>
</reference>
<feature type="domain" description="ABC transporter" evidence="9">
    <location>
        <begin position="135"/>
        <end position="730"/>
    </location>
</feature>
<evidence type="ECO:0000259" key="9">
    <source>
        <dbReference type="PROSITE" id="PS50893"/>
    </source>
</evidence>
<evidence type="ECO:0000256" key="3">
    <source>
        <dbReference type="ARBA" id="ARBA00022692"/>
    </source>
</evidence>
<dbReference type="OrthoDB" id="66620at2759"/>
<name>A0A8J4VHQ5_9ROSI</name>
<dbReference type="InterPro" id="IPR003593">
    <property type="entry name" value="AAA+_ATPase"/>
</dbReference>
<feature type="transmembrane region" description="Helical" evidence="8">
    <location>
        <begin position="936"/>
        <end position="954"/>
    </location>
</feature>
<feature type="transmembrane region" description="Helical" evidence="8">
    <location>
        <begin position="1048"/>
        <end position="1071"/>
    </location>
</feature>
<dbReference type="FunFam" id="3.40.50.300:FF:002615">
    <property type="entry name" value="ABC transporter"/>
    <property type="match status" value="1"/>
</dbReference>
<organism evidence="10 11">
    <name type="scientific">Castanea mollissima</name>
    <name type="common">Chinese chestnut</name>
    <dbReference type="NCBI Taxonomy" id="60419"/>
    <lineage>
        <taxon>Eukaryota</taxon>
        <taxon>Viridiplantae</taxon>
        <taxon>Streptophyta</taxon>
        <taxon>Embryophyta</taxon>
        <taxon>Tracheophyta</taxon>
        <taxon>Spermatophyta</taxon>
        <taxon>Magnoliopsida</taxon>
        <taxon>eudicotyledons</taxon>
        <taxon>Gunneridae</taxon>
        <taxon>Pentapetalae</taxon>
        <taxon>rosids</taxon>
        <taxon>fabids</taxon>
        <taxon>Fagales</taxon>
        <taxon>Fagaceae</taxon>
        <taxon>Castanea</taxon>
    </lineage>
</organism>
<dbReference type="Pfam" id="PF01061">
    <property type="entry name" value="ABC2_membrane"/>
    <property type="match status" value="2"/>
</dbReference>
<dbReference type="Pfam" id="PF14510">
    <property type="entry name" value="ABC_trans_N"/>
    <property type="match status" value="1"/>
</dbReference>
<dbReference type="SUPFAM" id="SSF52540">
    <property type="entry name" value="P-loop containing nucleoside triphosphate hydrolases"/>
    <property type="match status" value="2"/>
</dbReference>
<dbReference type="GO" id="GO:0016020">
    <property type="term" value="C:membrane"/>
    <property type="evidence" value="ECO:0007669"/>
    <property type="project" value="UniProtKB-SubCell"/>
</dbReference>
<evidence type="ECO:0000256" key="6">
    <source>
        <dbReference type="ARBA" id="ARBA00022989"/>
    </source>
</evidence>
<gene>
    <name evidence="10" type="ORF">CMV_018403</name>
</gene>
<feature type="transmembrane region" description="Helical" evidence="8">
    <location>
        <begin position="356"/>
        <end position="377"/>
    </location>
</feature>
<dbReference type="PANTHER" id="PTHR48040:SF12">
    <property type="entry name" value="ABC TRANSPORTER G FAMILY MEMBER 32-LIKE ISOFORM X1"/>
    <property type="match status" value="1"/>
</dbReference>
<feature type="transmembrane region" description="Helical" evidence="8">
    <location>
        <begin position="856"/>
        <end position="879"/>
    </location>
</feature>
<dbReference type="InterPro" id="IPR027417">
    <property type="entry name" value="P-loop_NTPase"/>
</dbReference>
<evidence type="ECO:0000256" key="7">
    <source>
        <dbReference type="ARBA" id="ARBA00023136"/>
    </source>
</evidence>
<evidence type="ECO:0000256" key="2">
    <source>
        <dbReference type="ARBA" id="ARBA00006012"/>
    </source>
</evidence>
<dbReference type="Pfam" id="PF08370">
    <property type="entry name" value="PDR_assoc"/>
    <property type="match status" value="1"/>
</dbReference>